<feature type="transmembrane region" description="Helical" evidence="9">
    <location>
        <begin position="576"/>
        <end position="599"/>
    </location>
</feature>
<dbReference type="PROSITE" id="PS00211">
    <property type="entry name" value="ABC_TRANSPORTER_1"/>
    <property type="match status" value="1"/>
</dbReference>
<evidence type="ECO:0000256" key="4">
    <source>
        <dbReference type="ARBA" id="ARBA00022741"/>
    </source>
</evidence>
<dbReference type="SUPFAM" id="SSF52540">
    <property type="entry name" value="P-loop containing nucleoside triphosphate hydrolases"/>
    <property type="match status" value="1"/>
</dbReference>
<keyword evidence="4" id="KW-0547">Nucleotide-binding</keyword>
<dbReference type="RefSeq" id="WP_087256828.1">
    <property type="nucleotide sequence ID" value="NZ_NFLB01000009.1"/>
</dbReference>
<dbReference type="GO" id="GO:0005886">
    <property type="term" value="C:plasma membrane"/>
    <property type="evidence" value="ECO:0007669"/>
    <property type="project" value="UniProtKB-SubCell"/>
</dbReference>
<evidence type="ECO:0000256" key="5">
    <source>
        <dbReference type="ARBA" id="ARBA00022840"/>
    </source>
</evidence>
<evidence type="ECO:0000313" key="12">
    <source>
        <dbReference type="Proteomes" id="UP000196258"/>
    </source>
</evidence>
<feature type="transmembrane region" description="Helical" evidence="9">
    <location>
        <begin position="526"/>
        <end position="548"/>
    </location>
</feature>
<gene>
    <name evidence="11" type="ORF">B5E91_08490</name>
</gene>
<dbReference type="EMBL" id="NFLB01000009">
    <property type="protein sequence ID" value="OUQ04737.1"/>
    <property type="molecule type" value="Genomic_DNA"/>
</dbReference>
<dbReference type="AlphaFoldDB" id="A0A1Y4QHN7"/>
<organism evidence="11 12">
    <name type="scientific">Thomasclavelia spiroformis</name>
    <dbReference type="NCBI Taxonomy" id="29348"/>
    <lineage>
        <taxon>Bacteria</taxon>
        <taxon>Bacillati</taxon>
        <taxon>Bacillota</taxon>
        <taxon>Erysipelotrichia</taxon>
        <taxon>Erysipelotrichales</taxon>
        <taxon>Coprobacillaceae</taxon>
        <taxon>Thomasclavelia</taxon>
    </lineage>
</organism>
<protein>
    <recommendedName>
        <fullName evidence="10">ABC transporter domain-containing protein</fullName>
    </recommendedName>
</protein>
<dbReference type="GO" id="GO:0016887">
    <property type="term" value="F:ATP hydrolysis activity"/>
    <property type="evidence" value="ECO:0007669"/>
    <property type="project" value="InterPro"/>
</dbReference>
<evidence type="ECO:0000256" key="8">
    <source>
        <dbReference type="ARBA" id="ARBA00038388"/>
    </source>
</evidence>
<evidence type="ECO:0000256" key="1">
    <source>
        <dbReference type="ARBA" id="ARBA00004429"/>
    </source>
</evidence>
<evidence type="ECO:0000256" key="3">
    <source>
        <dbReference type="ARBA" id="ARBA00022692"/>
    </source>
</evidence>
<dbReference type="InterPro" id="IPR003838">
    <property type="entry name" value="ABC3_permease_C"/>
</dbReference>
<dbReference type="InterPro" id="IPR027417">
    <property type="entry name" value="P-loop_NTPase"/>
</dbReference>
<evidence type="ECO:0000259" key="10">
    <source>
        <dbReference type="PROSITE" id="PS50893"/>
    </source>
</evidence>
<dbReference type="InterPro" id="IPR017871">
    <property type="entry name" value="ABC_transporter-like_CS"/>
</dbReference>
<evidence type="ECO:0000256" key="2">
    <source>
        <dbReference type="ARBA" id="ARBA00022475"/>
    </source>
</evidence>
<sequence>MVLQLEHVTKFYTYDKNKQIIINDFTVKFPKIGMVAIIGKSGSGKSTLLNLIAGIEKTCSGKVLIDGYELDYRQISEYQSNYISYVYQFYNLVESLTVQENIVLLAKIKGKSFSLDKLYQFSDKLEITPLLKKFPRELSGGQKQRVSLVRAFLCNTPILLADEPTGALNDQMANEVMKLLKWYSKKHLVIIISHNFNLVSKYTKMIIDLDSRQNIYDFHHQIDYHKYFFNITKKVSNLNFYLKRQIIYQRNKIIMMLCSQIFAVCTFVLLISGINGGWEYLKSNFNSDPLKEIIEISKKDYDQIFFSDEQINELKKDKLIDQLSYKLDFNLGSFNNDKEIDLTSYQVYKSNNIDFVEGSYPDYENEIMINQDAFKKYNIKVNDKLDFIIDKQKFSLTICAIINDNVNNGTNVYVDSNYLNKNLQEKVISKASVIVKSKNYQQVLKKYDQDYFVINLHNEYFNSYRTLIDMAIMVAICFLIISFGISLILISIILKTILIERKKDVCLMLSNGLLLNKAKRLFAKEAALIGMIIGIIAMFISQFLLMMIDIFKISDLVFKIPDLFVLPKLFLSKYDLYFVMILIYIGACFLVGIITSFQISKMDMSVLLKED</sequence>
<keyword evidence="7 9" id="KW-0472">Membrane</keyword>
<dbReference type="PANTHER" id="PTHR42798">
    <property type="entry name" value="LIPOPROTEIN-RELEASING SYSTEM ATP-BINDING PROTEIN LOLD"/>
    <property type="match status" value="1"/>
</dbReference>
<feature type="domain" description="ABC transporter" evidence="10">
    <location>
        <begin position="3"/>
        <end position="236"/>
    </location>
</feature>
<comment type="subcellular location">
    <subcellularLocation>
        <location evidence="1">Cell inner membrane</location>
        <topology evidence="1">Multi-pass membrane protein</topology>
    </subcellularLocation>
</comment>
<dbReference type="Proteomes" id="UP000196258">
    <property type="component" value="Unassembled WGS sequence"/>
</dbReference>
<dbReference type="PROSITE" id="PS50893">
    <property type="entry name" value="ABC_TRANSPORTER_2"/>
    <property type="match status" value="1"/>
</dbReference>
<feature type="transmembrane region" description="Helical" evidence="9">
    <location>
        <begin position="470"/>
        <end position="494"/>
    </location>
</feature>
<keyword evidence="5" id="KW-0067">ATP-binding</keyword>
<keyword evidence="3 9" id="KW-0812">Transmembrane</keyword>
<evidence type="ECO:0000313" key="11">
    <source>
        <dbReference type="EMBL" id="OUQ04737.1"/>
    </source>
</evidence>
<dbReference type="SMART" id="SM00382">
    <property type="entry name" value="AAA"/>
    <property type="match status" value="1"/>
</dbReference>
<accession>A0A1Y4QHN7</accession>
<dbReference type="Gene3D" id="3.40.50.300">
    <property type="entry name" value="P-loop containing nucleotide triphosphate hydrolases"/>
    <property type="match status" value="1"/>
</dbReference>
<keyword evidence="6 9" id="KW-1133">Transmembrane helix</keyword>
<proteinExistence type="inferred from homology"/>
<dbReference type="GO" id="GO:0005524">
    <property type="term" value="F:ATP binding"/>
    <property type="evidence" value="ECO:0007669"/>
    <property type="project" value="UniProtKB-KW"/>
</dbReference>
<keyword evidence="2" id="KW-1003">Cell membrane</keyword>
<evidence type="ECO:0000256" key="9">
    <source>
        <dbReference type="SAM" id="Phobius"/>
    </source>
</evidence>
<dbReference type="InterPro" id="IPR003593">
    <property type="entry name" value="AAA+_ATPase"/>
</dbReference>
<comment type="similarity">
    <text evidence="8">Belongs to the ABC transporter superfamily. Macrolide exporter (TC 3.A.1.122) family.</text>
</comment>
<comment type="caution">
    <text evidence="11">The sequence shown here is derived from an EMBL/GenBank/DDBJ whole genome shotgun (WGS) entry which is preliminary data.</text>
</comment>
<name>A0A1Y4QHN7_9FIRM</name>
<evidence type="ECO:0000256" key="7">
    <source>
        <dbReference type="ARBA" id="ARBA00023136"/>
    </source>
</evidence>
<evidence type="ECO:0000256" key="6">
    <source>
        <dbReference type="ARBA" id="ARBA00022989"/>
    </source>
</evidence>
<reference evidence="12" key="1">
    <citation type="submission" date="2017-04" db="EMBL/GenBank/DDBJ databases">
        <title>Function of individual gut microbiota members based on whole genome sequencing of pure cultures obtained from chicken caecum.</title>
        <authorList>
            <person name="Medvecky M."/>
            <person name="Cejkova D."/>
            <person name="Polansky O."/>
            <person name="Karasova D."/>
            <person name="Kubasova T."/>
            <person name="Cizek A."/>
            <person name="Rychlik I."/>
        </authorList>
    </citation>
    <scope>NUCLEOTIDE SEQUENCE [LARGE SCALE GENOMIC DNA]</scope>
    <source>
        <strain evidence="12">An149</strain>
    </source>
</reference>
<feature type="transmembrane region" description="Helical" evidence="9">
    <location>
        <begin position="253"/>
        <end position="274"/>
    </location>
</feature>
<dbReference type="Pfam" id="PF02687">
    <property type="entry name" value="FtsX"/>
    <property type="match status" value="1"/>
</dbReference>
<dbReference type="Pfam" id="PF00005">
    <property type="entry name" value="ABC_tran"/>
    <property type="match status" value="1"/>
</dbReference>
<dbReference type="InterPro" id="IPR003439">
    <property type="entry name" value="ABC_transporter-like_ATP-bd"/>
</dbReference>
<dbReference type="PANTHER" id="PTHR42798:SF4">
    <property type="entry name" value="ABC TRANSPORTER DOMAIN-CONTAINING PROTEIN"/>
    <property type="match status" value="1"/>
</dbReference>